<dbReference type="EMBL" id="QKZK01000002">
    <property type="protein sequence ID" value="PZX20382.1"/>
    <property type="molecule type" value="Genomic_DNA"/>
</dbReference>
<comment type="caution">
    <text evidence="7">The sequence shown here is derived from an EMBL/GenBank/DDBJ whole genome shotgun (WGS) entry which is preliminary data.</text>
</comment>
<dbReference type="GO" id="GO:0015420">
    <property type="term" value="F:ABC-type vitamin B12 transporter activity"/>
    <property type="evidence" value="ECO:0007669"/>
    <property type="project" value="UniProtKB-UniRule"/>
</dbReference>
<dbReference type="UniPathway" id="UPA00148"/>
<dbReference type="SUPFAM" id="SSF52317">
    <property type="entry name" value="Class I glutamine amidotransferase-like"/>
    <property type="match status" value="1"/>
</dbReference>
<evidence type="ECO:0000256" key="2">
    <source>
        <dbReference type="ARBA" id="ARBA00022573"/>
    </source>
</evidence>
<dbReference type="InterPro" id="IPR047045">
    <property type="entry name" value="CobQ_N"/>
</dbReference>
<organism evidence="7 8">
    <name type="scientific">Breznakibacter xylanolyticus</name>
    <dbReference type="NCBI Taxonomy" id="990"/>
    <lineage>
        <taxon>Bacteria</taxon>
        <taxon>Pseudomonadati</taxon>
        <taxon>Bacteroidota</taxon>
        <taxon>Bacteroidia</taxon>
        <taxon>Marinilabiliales</taxon>
        <taxon>Marinilabiliaceae</taxon>
        <taxon>Breznakibacter</taxon>
    </lineage>
</organism>
<feature type="active site" description="Nucleophile" evidence="4">
    <location>
        <position position="349"/>
    </location>
</feature>
<keyword evidence="2 4" id="KW-0169">Cobalamin biosynthesis</keyword>
<dbReference type="InterPro" id="IPR011698">
    <property type="entry name" value="GATase_3"/>
</dbReference>
<dbReference type="GO" id="GO:0009236">
    <property type="term" value="P:cobalamin biosynthetic process"/>
    <property type="evidence" value="ECO:0007669"/>
    <property type="project" value="UniProtKB-UniRule"/>
</dbReference>
<dbReference type="InterPro" id="IPR004459">
    <property type="entry name" value="CobQ_synth"/>
</dbReference>
<protein>
    <recommendedName>
        <fullName evidence="4">Cobyric acid synthase</fullName>
    </recommendedName>
</protein>
<dbReference type="NCBIfam" id="NF001989">
    <property type="entry name" value="PRK00784.1"/>
    <property type="match status" value="1"/>
</dbReference>
<dbReference type="CDD" id="cd05389">
    <property type="entry name" value="CobQ_N"/>
    <property type="match status" value="1"/>
</dbReference>
<sequence>MTNSAESTSLSQGQLQKGRLFIAGTCSDAGKSIITAGLCRIFKQDGLHPAPYKAQNMSLNSYATPEGLEIGRAQAVQAEACGIPCHTDMNPVLLKPTGDLNSQVILNGKPVGNRSAREYYNSEHQKPLFDKAYEAFERLAARYYPIVMEGAGSISELNLRHRDIVNMPMALRVGASVILVTDIERGGVFASVYGSIMLLPPQERALVKGVIVNKFRGDISLFDEGRRILEEITGVPVLGIVPWFNHIHIEEEDSVSLSRKCKTAVDGRLNVCVVALPRMSNFTDFNVLQRIDGVNLYFSADAAQLQRADVIILPGSKNTIGDLMFLHENQLGDVILQARRQGRSVVGICGGYQMMGRMVHDPHGVEGDVTQCPGLGLLPMDTTLEKEKTTRQTEFRFRGSEAVCRGYEIHMGISRVDAFQEPLTMTPDGHRDGVWMDERCWGSYMHGILDNAAVLQSLLSPYGIDLTGLEDDYTYKERQYNLLADHLRGCLDLDAIYRMIQ</sequence>
<evidence type="ECO:0000256" key="3">
    <source>
        <dbReference type="ARBA" id="ARBA00022962"/>
    </source>
</evidence>
<dbReference type="PANTHER" id="PTHR21343">
    <property type="entry name" value="DETHIOBIOTIN SYNTHETASE"/>
    <property type="match status" value="1"/>
</dbReference>
<comment type="pathway">
    <text evidence="1 4">Cofactor biosynthesis; adenosylcobalamin biosynthesis.</text>
</comment>
<dbReference type="HAMAP" id="MF_00028">
    <property type="entry name" value="CobQ"/>
    <property type="match status" value="1"/>
</dbReference>
<accession>A0A2W7PAQ2</accession>
<dbReference type="SUPFAM" id="SSF52540">
    <property type="entry name" value="P-loop containing nucleoside triphosphate hydrolases"/>
    <property type="match status" value="1"/>
</dbReference>
<evidence type="ECO:0000313" key="7">
    <source>
        <dbReference type="EMBL" id="PZX20382.1"/>
    </source>
</evidence>
<dbReference type="PANTHER" id="PTHR21343:SF1">
    <property type="entry name" value="COBYRIC ACID SYNTHASE"/>
    <property type="match status" value="1"/>
</dbReference>
<proteinExistence type="inferred from homology"/>
<feature type="active site" evidence="4">
    <location>
        <position position="446"/>
    </location>
</feature>
<name>A0A2W7PAQ2_9BACT</name>
<reference evidence="7 8" key="1">
    <citation type="submission" date="2018-06" db="EMBL/GenBank/DDBJ databases">
        <title>Genomic Encyclopedia of Archaeal and Bacterial Type Strains, Phase II (KMG-II): from individual species to whole genera.</title>
        <authorList>
            <person name="Goeker M."/>
        </authorList>
    </citation>
    <scope>NUCLEOTIDE SEQUENCE [LARGE SCALE GENOMIC DNA]</scope>
    <source>
        <strain evidence="7 8">DSM 6779</strain>
    </source>
</reference>
<dbReference type="Pfam" id="PF01656">
    <property type="entry name" value="CbiA"/>
    <property type="match status" value="1"/>
</dbReference>
<evidence type="ECO:0000313" key="8">
    <source>
        <dbReference type="Proteomes" id="UP000249239"/>
    </source>
</evidence>
<dbReference type="Gene3D" id="3.40.50.880">
    <property type="match status" value="1"/>
</dbReference>
<dbReference type="Gene3D" id="3.40.50.300">
    <property type="entry name" value="P-loop containing nucleotide triphosphate hydrolases"/>
    <property type="match status" value="1"/>
</dbReference>
<dbReference type="Pfam" id="PF07685">
    <property type="entry name" value="GATase_3"/>
    <property type="match status" value="1"/>
</dbReference>
<dbReference type="PROSITE" id="PS51274">
    <property type="entry name" value="GATASE_COBBQ"/>
    <property type="match status" value="1"/>
</dbReference>
<dbReference type="AlphaFoldDB" id="A0A2W7PAQ2"/>
<dbReference type="Proteomes" id="UP000249239">
    <property type="component" value="Unassembled WGS sequence"/>
</dbReference>
<comment type="similarity">
    <text evidence="4">Belongs to the CobB/CobQ family. CobQ subfamily.</text>
</comment>
<dbReference type="NCBIfam" id="TIGR00313">
    <property type="entry name" value="cobQ"/>
    <property type="match status" value="1"/>
</dbReference>
<evidence type="ECO:0000256" key="1">
    <source>
        <dbReference type="ARBA" id="ARBA00004953"/>
    </source>
</evidence>
<feature type="domain" description="CobB/CobQ-like glutamine amidotransferase" evidence="6">
    <location>
        <begin position="270"/>
        <end position="453"/>
    </location>
</feature>
<dbReference type="RefSeq" id="WP_170124193.1">
    <property type="nucleotide sequence ID" value="NZ_QKZK01000002.1"/>
</dbReference>
<evidence type="ECO:0000259" key="6">
    <source>
        <dbReference type="Pfam" id="PF07685"/>
    </source>
</evidence>
<comment type="function">
    <text evidence="4">Catalyzes amidations at positions B, D, E, and G on adenosylcobyrinic A,C-diamide. NH(2) groups are provided by glutamine, and one molecule of ATP is hydrogenolyzed for each amidation.</text>
</comment>
<dbReference type="InterPro" id="IPR027417">
    <property type="entry name" value="P-loop_NTPase"/>
</dbReference>
<feature type="domain" description="CobQ/CobB/MinD/ParA nucleotide binding" evidence="5">
    <location>
        <begin position="21"/>
        <end position="247"/>
    </location>
</feature>
<evidence type="ECO:0000259" key="5">
    <source>
        <dbReference type="Pfam" id="PF01656"/>
    </source>
</evidence>
<dbReference type="InterPro" id="IPR002586">
    <property type="entry name" value="CobQ/CobB/MinD/ParA_Nub-bd_dom"/>
</dbReference>
<dbReference type="InterPro" id="IPR029062">
    <property type="entry name" value="Class_I_gatase-like"/>
</dbReference>
<dbReference type="InterPro" id="IPR033949">
    <property type="entry name" value="CobQ_GATase1"/>
</dbReference>
<dbReference type="GO" id="GO:0003824">
    <property type="term" value="F:catalytic activity"/>
    <property type="evidence" value="ECO:0007669"/>
    <property type="project" value="InterPro"/>
</dbReference>
<dbReference type="CDD" id="cd01750">
    <property type="entry name" value="GATase1_CobQ"/>
    <property type="match status" value="1"/>
</dbReference>
<keyword evidence="8" id="KW-1185">Reference proteome</keyword>
<evidence type="ECO:0000256" key="4">
    <source>
        <dbReference type="HAMAP-Rule" id="MF_00028"/>
    </source>
</evidence>
<gene>
    <name evidence="4" type="primary">cobQ</name>
    <name evidence="7" type="ORF">LX69_00379</name>
</gene>
<keyword evidence="3 4" id="KW-0315">Glutamine amidotransferase</keyword>